<feature type="compositionally biased region" description="Basic and acidic residues" evidence="1">
    <location>
        <begin position="117"/>
        <end position="133"/>
    </location>
</feature>
<dbReference type="EMBL" id="JAVDSJ010000003">
    <property type="protein sequence ID" value="MDR6584710.1"/>
    <property type="molecule type" value="Genomic_DNA"/>
</dbReference>
<proteinExistence type="predicted"/>
<feature type="transmembrane region" description="Helical" evidence="2">
    <location>
        <begin position="56"/>
        <end position="80"/>
    </location>
</feature>
<evidence type="ECO:0000313" key="4">
    <source>
        <dbReference type="Proteomes" id="UP001260715"/>
    </source>
</evidence>
<feature type="region of interest" description="Disordered" evidence="1">
    <location>
        <begin position="1"/>
        <end position="25"/>
    </location>
</feature>
<comment type="caution">
    <text evidence="3">The sequence shown here is derived from an EMBL/GenBank/DDBJ whole genome shotgun (WGS) entry which is preliminary data.</text>
</comment>
<name>A0ABU1PG63_9BURK</name>
<keyword evidence="4" id="KW-1185">Reference proteome</keyword>
<evidence type="ECO:0000256" key="2">
    <source>
        <dbReference type="SAM" id="Phobius"/>
    </source>
</evidence>
<protein>
    <submittedName>
        <fullName evidence="3">Uncharacterized protein</fullName>
    </submittedName>
</protein>
<gene>
    <name evidence="3" type="ORF">J2W50_002920</name>
</gene>
<sequence>MQSPNHEKSSPRRPSLMPASDTPITDEVRMLDSISKGQMETGDLVGRSKPKRRRTIVVLALLTLVAIFVVAAIAAMAAGMTPPINWLDSSPLKAMATAEPERARTGPETTHAAGVKKTADDTDHPPPEGEGARDSGPLTKALEEGLAPPPTVSKKALDAKR</sequence>
<accession>A0ABU1PG63</accession>
<keyword evidence="2" id="KW-1133">Transmembrane helix</keyword>
<keyword evidence="2" id="KW-0472">Membrane</keyword>
<dbReference type="RefSeq" id="WP_146012862.1">
    <property type="nucleotide sequence ID" value="NZ_JAVDSJ010000003.1"/>
</dbReference>
<evidence type="ECO:0000313" key="3">
    <source>
        <dbReference type="EMBL" id="MDR6584710.1"/>
    </source>
</evidence>
<dbReference type="Proteomes" id="UP001260715">
    <property type="component" value="Unassembled WGS sequence"/>
</dbReference>
<organism evidence="3 4">
    <name type="scientific">Herbaspirillum frisingense</name>
    <dbReference type="NCBI Taxonomy" id="92645"/>
    <lineage>
        <taxon>Bacteria</taxon>
        <taxon>Pseudomonadati</taxon>
        <taxon>Pseudomonadota</taxon>
        <taxon>Betaproteobacteria</taxon>
        <taxon>Burkholderiales</taxon>
        <taxon>Oxalobacteraceae</taxon>
        <taxon>Herbaspirillum</taxon>
    </lineage>
</organism>
<keyword evidence="2" id="KW-0812">Transmembrane</keyword>
<evidence type="ECO:0000256" key="1">
    <source>
        <dbReference type="SAM" id="MobiDB-lite"/>
    </source>
</evidence>
<reference evidence="3 4" key="1">
    <citation type="submission" date="2023-07" db="EMBL/GenBank/DDBJ databases">
        <title>Sorghum-associated microbial communities from plants grown in Nebraska, USA.</title>
        <authorList>
            <person name="Schachtman D."/>
        </authorList>
    </citation>
    <scope>NUCLEOTIDE SEQUENCE [LARGE SCALE GENOMIC DNA]</scope>
    <source>
        <strain evidence="3 4">596</strain>
    </source>
</reference>
<feature type="compositionally biased region" description="Basic and acidic residues" evidence="1">
    <location>
        <begin position="1"/>
        <end position="10"/>
    </location>
</feature>
<feature type="region of interest" description="Disordered" evidence="1">
    <location>
        <begin position="95"/>
        <end position="161"/>
    </location>
</feature>